<protein>
    <submittedName>
        <fullName evidence="1">Uncharacterized protein</fullName>
    </submittedName>
</protein>
<evidence type="ECO:0000313" key="1">
    <source>
        <dbReference type="EMBL" id="SBT05690.1"/>
    </source>
</evidence>
<sequence>MNNGLKMAHSNHELQPLKDQAAARSLPALRRRLRIHLAVAAVADEALAALRRLTRVFDYGIRGGVHAVFGARPR</sequence>
<proteinExistence type="predicted"/>
<reference evidence="1 2" key="1">
    <citation type="submission" date="2016-06" db="EMBL/GenBank/DDBJ databases">
        <authorList>
            <person name="Kjaerup R.B."/>
            <person name="Dalgaard T.S."/>
            <person name="Juul-Madsen H.R."/>
        </authorList>
    </citation>
    <scope>NUCLEOTIDE SEQUENCE [LARGE SCALE GENOMIC DNA]</scope>
    <source>
        <strain evidence="1">3</strain>
    </source>
</reference>
<organism evidence="1 2">
    <name type="scientific">Candidatus Accumulibacter aalborgensis</name>
    <dbReference type="NCBI Taxonomy" id="1860102"/>
    <lineage>
        <taxon>Bacteria</taxon>
        <taxon>Pseudomonadati</taxon>
        <taxon>Pseudomonadota</taxon>
        <taxon>Betaproteobacteria</taxon>
        <taxon>Candidatus Accumulibacter</taxon>
    </lineage>
</organism>
<dbReference type="STRING" id="1860102.ACCAA_260057"/>
<dbReference type="EMBL" id="FLQX01000101">
    <property type="protein sequence ID" value="SBT05690.1"/>
    <property type="molecule type" value="Genomic_DNA"/>
</dbReference>
<dbReference type="Proteomes" id="UP000199169">
    <property type="component" value="Unassembled WGS sequence"/>
</dbReference>
<dbReference type="AlphaFoldDB" id="A0A1A8XKL9"/>
<gene>
    <name evidence="1" type="ORF">ACCAA_260057</name>
</gene>
<name>A0A1A8XKL9_9PROT</name>
<accession>A0A1A8XKL9</accession>
<evidence type="ECO:0000313" key="2">
    <source>
        <dbReference type="Proteomes" id="UP000199169"/>
    </source>
</evidence>
<keyword evidence="2" id="KW-1185">Reference proteome</keyword>